<keyword evidence="10" id="KW-1015">Disulfide bond</keyword>
<feature type="chain" id="PRO_5030647989" evidence="18">
    <location>
        <begin position="20"/>
        <end position="256"/>
    </location>
</feature>
<accession>A0A803K987</accession>
<feature type="signal peptide" evidence="18">
    <location>
        <begin position="1"/>
        <end position="19"/>
    </location>
</feature>
<dbReference type="Gene3D" id="3.90.730.10">
    <property type="entry name" value="Ribonuclease T2-like"/>
    <property type="match status" value="1"/>
</dbReference>
<dbReference type="PANTHER" id="PTHR11240:SF22">
    <property type="entry name" value="RIBONUCLEASE T2"/>
    <property type="match status" value="1"/>
</dbReference>
<dbReference type="GO" id="GO:0003723">
    <property type="term" value="F:RNA binding"/>
    <property type="evidence" value="ECO:0007669"/>
    <property type="project" value="InterPro"/>
</dbReference>
<dbReference type="InterPro" id="IPR036430">
    <property type="entry name" value="RNase_T2-like_sf"/>
</dbReference>
<gene>
    <name evidence="19" type="primary">rnaset2</name>
</gene>
<evidence type="ECO:0000256" key="1">
    <source>
        <dbReference type="ARBA" id="ARBA00004227"/>
    </source>
</evidence>
<feature type="active site" evidence="16">
    <location>
        <position position="122"/>
    </location>
</feature>
<evidence type="ECO:0000256" key="16">
    <source>
        <dbReference type="PIRSR" id="PIRSR633697-1"/>
    </source>
</evidence>
<dbReference type="GO" id="GO:0043202">
    <property type="term" value="C:lysosomal lumen"/>
    <property type="evidence" value="ECO:0007669"/>
    <property type="project" value="UniProtKB-SubCell"/>
</dbReference>
<name>A0A803K987_XENTR</name>
<sequence>MKFWGSYLLFLAFCFRTELKKNHKLQKDALFHMTVYSIHGSNSYWGKFVFPLASQMDHSHCKNPPKYWTLHGLWPDKAQMCNNSWPFEYSEIQDILPELNHYWPDILHPNKSQLWKHEWQKHGTCAASLECLNTQHKYFSKGLELYTKVDLNSVLEKSGIVPSTKYYQIKDIENAIIGCFGVVPKIQCVPPHQGENVQTLGQIEICFTKELQLRNCTEPVDESLLSLNDPLNWSYNDDLHVCDNSTNTLYPPVKEL</sequence>
<proteinExistence type="inferred from homology"/>
<evidence type="ECO:0000256" key="2">
    <source>
        <dbReference type="ARBA" id="ARBA00004319"/>
    </source>
</evidence>
<evidence type="ECO:0000256" key="18">
    <source>
        <dbReference type="SAM" id="SignalP"/>
    </source>
</evidence>
<evidence type="ECO:0000313" key="19">
    <source>
        <dbReference type="Ensembl" id="ENSXETP00000116805"/>
    </source>
</evidence>
<comment type="similarity">
    <text evidence="4 17">Belongs to the RNase T2 family.</text>
</comment>
<evidence type="ECO:0000256" key="14">
    <source>
        <dbReference type="ARBA" id="ARBA00051280"/>
    </source>
</evidence>
<dbReference type="InterPro" id="IPR033697">
    <property type="entry name" value="Ribonuclease_T2_eukaryotic"/>
</dbReference>
<dbReference type="GO" id="GO:0005788">
    <property type="term" value="C:endoplasmic reticulum lumen"/>
    <property type="evidence" value="ECO:0007669"/>
    <property type="project" value="UniProtKB-SubCell"/>
</dbReference>
<keyword evidence="7" id="KW-0255">Endonuclease</keyword>
<feature type="active site" evidence="16">
    <location>
        <position position="118"/>
    </location>
</feature>
<dbReference type="GeneTree" id="ENSGT00640000091563"/>
<keyword evidence="13" id="KW-0456">Lyase</keyword>
<comment type="catalytic activity">
    <reaction evidence="15">
        <text>an adenylyl-uridine-RNA = a 3'-end 2',3'-cyclophospho-AMP-RNA + a 5'-end dephospho-uridine-RNA</text>
        <dbReference type="Rhea" id="RHEA:81383"/>
        <dbReference type="Rhea" id="RHEA-COMP:17356"/>
        <dbReference type="Rhea" id="RHEA-COMP:19675"/>
        <dbReference type="Rhea" id="RHEA-COMP:19676"/>
        <dbReference type="ChEBI" id="CHEBI:173224"/>
        <dbReference type="ChEBI" id="CHEBI:231879"/>
        <dbReference type="ChEBI" id="CHEBI:231881"/>
    </reaction>
    <physiologicalReaction direction="left-to-right" evidence="15">
        <dbReference type="Rhea" id="RHEA:81384"/>
    </physiologicalReaction>
</comment>
<evidence type="ECO:0000256" key="8">
    <source>
        <dbReference type="ARBA" id="ARBA00022801"/>
    </source>
</evidence>
<evidence type="ECO:0000256" key="10">
    <source>
        <dbReference type="ARBA" id="ARBA00023157"/>
    </source>
</evidence>
<keyword evidence="5" id="KW-0964">Secreted</keyword>
<dbReference type="GO" id="GO:0033897">
    <property type="term" value="F:ribonuclease T2 activity"/>
    <property type="evidence" value="ECO:0007669"/>
    <property type="project" value="InterPro"/>
</dbReference>
<reference evidence="19" key="2">
    <citation type="submission" date="2021-03" db="UniProtKB">
        <authorList>
            <consortium name="Ensembl"/>
        </authorList>
    </citation>
    <scope>IDENTIFICATION</scope>
</reference>
<evidence type="ECO:0000256" key="11">
    <source>
        <dbReference type="ARBA" id="ARBA00023180"/>
    </source>
</evidence>
<evidence type="ECO:0000256" key="13">
    <source>
        <dbReference type="ARBA" id="ARBA00023239"/>
    </source>
</evidence>
<evidence type="ECO:0000256" key="4">
    <source>
        <dbReference type="ARBA" id="ARBA00007469"/>
    </source>
</evidence>
<dbReference type="PANTHER" id="PTHR11240">
    <property type="entry name" value="RIBONUCLEASE T2"/>
    <property type="match status" value="1"/>
</dbReference>
<organism evidence="19">
    <name type="scientific">Xenopus tropicalis</name>
    <name type="common">Western clawed frog</name>
    <name type="synonym">Silurana tropicalis</name>
    <dbReference type="NCBI Taxonomy" id="8364"/>
    <lineage>
        <taxon>Eukaryota</taxon>
        <taxon>Metazoa</taxon>
        <taxon>Chordata</taxon>
        <taxon>Craniata</taxon>
        <taxon>Vertebrata</taxon>
        <taxon>Euteleostomi</taxon>
        <taxon>Amphibia</taxon>
        <taxon>Batrachia</taxon>
        <taxon>Anura</taxon>
        <taxon>Pipoidea</taxon>
        <taxon>Pipidae</taxon>
        <taxon>Xenopodinae</taxon>
        <taxon>Xenopus</taxon>
        <taxon>Silurana</taxon>
    </lineage>
</organism>
<evidence type="ECO:0000256" key="3">
    <source>
        <dbReference type="ARBA" id="ARBA00004613"/>
    </source>
</evidence>
<evidence type="ECO:0000256" key="12">
    <source>
        <dbReference type="ARBA" id="ARBA00023228"/>
    </source>
</evidence>
<evidence type="ECO:0000256" key="15">
    <source>
        <dbReference type="ARBA" id="ARBA00052670"/>
    </source>
</evidence>
<dbReference type="CDD" id="cd01061">
    <property type="entry name" value="RNase_T2_euk"/>
    <property type="match status" value="1"/>
</dbReference>
<protein>
    <submittedName>
        <fullName evidence="19">Ribonuclease T2</fullName>
    </submittedName>
</protein>
<dbReference type="Ensembl" id="ENSXETT00000122741">
    <property type="protein sequence ID" value="ENSXETP00000116805"/>
    <property type="gene ID" value="ENSXETG00000048600"/>
</dbReference>
<keyword evidence="9" id="KW-0256">Endoplasmic reticulum</keyword>
<comment type="subcellular location">
    <subcellularLocation>
        <location evidence="2">Endoplasmic reticulum lumen</location>
    </subcellularLocation>
    <subcellularLocation>
        <location evidence="1">Lysosome lumen</location>
    </subcellularLocation>
    <subcellularLocation>
        <location evidence="3">Secreted</location>
    </subcellularLocation>
</comment>
<keyword evidence="18" id="KW-0732">Signal</keyword>
<reference evidence="19" key="1">
    <citation type="journal article" date="2010" name="Science">
        <title>The genome of the Western clawed frog Xenopus tropicalis.</title>
        <authorList>
            <person name="Hellsten U."/>
            <person name="Harland R.M."/>
            <person name="Gilchrist M.J."/>
            <person name="Hendrix D."/>
            <person name="Jurka J."/>
            <person name="Kapitonov V."/>
            <person name="Ovcharenko I."/>
            <person name="Putnam N.H."/>
            <person name="Shu S."/>
            <person name="Taher L."/>
            <person name="Blitz I.L."/>
            <person name="Blumberg B."/>
            <person name="Dichmann D.S."/>
            <person name="Dubchak I."/>
            <person name="Amaya E."/>
            <person name="Detter J.C."/>
            <person name="Fletcher R."/>
            <person name="Gerhard D.S."/>
            <person name="Goodstein D."/>
            <person name="Graves T."/>
            <person name="Grigoriev I.V."/>
            <person name="Grimwood J."/>
            <person name="Kawashima T."/>
            <person name="Lindquist E."/>
            <person name="Lucas S.M."/>
            <person name="Mead P.E."/>
            <person name="Mitros T."/>
            <person name="Ogino H."/>
            <person name="Ohta Y."/>
            <person name="Poliakov A.V."/>
            <person name="Pollet N."/>
            <person name="Robert J."/>
            <person name="Salamov A."/>
            <person name="Sater A.K."/>
            <person name="Schmutz J."/>
            <person name="Terry A."/>
            <person name="Vize P.D."/>
            <person name="Warren W.C."/>
            <person name="Wells D."/>
            <person name="Wills A."/>
            <person name="Wilson R.K."/>
            <person name="Zimmerman L.B."/>
            <person name="Zorn A.M."/>
            <person name="Grainger R."/>
            <person name="Grammer T."/>
            <person name="Khokha M.K."/>
            <person name="Richardson P.M."/>
            <person name="Rokhsar D.S."/>
        </authorList>
    </citation>
    <scope>NUCLEOTIDE SEQUENCE [LARGE SCALE GENOMIC DNA]</scope>
    <source>
        <strain evidence="19">Nigerian</strain>
    </source>
</reference>
<keyword evidence="8" id="KW-0378">Hydrolase</keyword>
<dbReference type="FunFam" id="3.90.730.10:FF:000001">
    <property type="entry name" value="Ribonuclease T2"/>
    <property type="match status" value="1"/>
</dbReference>
<dbReference type="SUPFAM" id="SSF55895">
    <property type="entry name" value="Ribonuclease Rh-like"/>
    <property type="match status" value="1"/>
</dbReference>
<keyword evidence="12" id="KW-0458">Lysosome</keyword>
<dbReference type="PROSITE" id="PS00531">
    <property type="entry name" value="RNASE_T2_2"/>
    <property type="match status" value="1"/>
</dbReference>
<dbReference type="InterPro" id="IPR033130">
    <property type="entry name" value="RNase_T2_His_AS_2"/>
</dbReference>
<comment type="catalytic activity">
    <reaction evidence="14">
        <text>a guanylyl-uridine-RNA = a 3'-end 2',3'-cyclophospho-GMP-RNA + a 5'-end dephospho-uridine-RNA</text>
        <dbReference type="Rhea" id="RHEA:81323"/>
        <dbReference type="Rhea" id="RHEA-COMP:17356"/>
        <dbReference type="Rhea" id="RHEA-COMP:19658"/>
        <dbReference type="Rhea" id="RHEA-COMP:19659"/>
        <dbReference type="ChEBI" id="CHEBI:173224"/>
        <dbReference type="ChEBI" id="CHEBI:231849"/>
        <dbReference type="ChEBI" id="CHEBI:231850"/>
    </reaction>
</comment>
<keyword evidence="11" id="KW-0325">Glycoprotein</keyword>
<feature type="active site" evidence="16">
    <location>
        <position position="71"/>
    </location>
</feature>
<keyword evidence="6" id="KW-0540">Nuclease</keyword>
<dbReference type="InterPro" id="IPR001568">
    <property type="entry name" value="RNase_T2-like"/>
</dbReference>
<evidence type="ECO:0000256" key="5">
    <source>
        <dbReference type="ARBA" id="ARBA00022525"/>
    </source>
</evidence>
<dbReference type="InterPro" id="IPR018188">
    <property type="entry name" value="RNase_T2_His_AS_1"/>
</dbReference>
<evidence type="ECO:0000256" key="9">
    <source>
        <dbReference type="ARBA" id="ARBA00022824"/>
    </source>
</evidence>
<evidence type="ECO:0000256" key="7">
    <source>
        <dbReference type="ARBA" id="ARBA00022759"/>
    </source>
</evidence>
<evidence type="ECO:0000256" key="6">
    <source>
        <dbReference type="ARBA" id="ARBA00022722"/>
    </source>
</evidence>
<dbReference type="Pfam" id="PF00445">
    <property type="entry name" value="Ribonuclease_T2"/>
    <property type="match status" value="1"/>
</dbReference>
<dbReference type="PROSITE" id="PS00530">
    <property type="entry name" value="RNASE_T2_1"/>
    <property type="match status" value="1"/>
</dbReference>
<dbReference type="GO" id="GO:0016787">
    <property type="term" value="F:hydrolase activity"/>
    <property type="evidence" value="ECO:0007669"/>
    <property type="project" value="UniProtKB-KW"/>
</dbReference>
<dbReference type="GO" id="GO:0006401">
    <property type="term" value="P:RNA catabolic process"/>
    <property type="evidence" value="ECO:0007669"/>
    <property type="project" value="UniProtKB-ARBA"/>
</dbReference>
<dbReference type="FunCoup" id="A0A803K987">
    <property type="interactions" value="496"/>
</dbReference>
<dbReference type="GO" id="GO:0005576">
    <property type="term" value="C:extracellular region"/>
    <property type="evidence" value="ECO:0007669"/>
    <property type="project" value="UniProtKB-SubCell"/>
</dbReference>
<evidence type="ECO:0000256" key="17">
    <source>
        <dbReference type="RuleBase" id="RU004328"/>
    </source>
</evidence>
<dbReference type="InParanoid" id="A0A803K987"/>
<dbReference type="AlphaFoldDB" id="A0A803K987"/>